<feature type="domain" description="O-antigen ligase-related" evidence="6">
    <location>
        <begin position="185"/>
        <end position="318"/>
    </location>
</feature>
<evidence type="ECO:0000259" key="6">
    <source>
        <dbReference type="Pfam" id="PF04932"/>
    </source>
</evidence>
<evidence type="ECO:0000256" key="2">
    <source>
        <dbReference type="ARBA" id="ARBA00022692"/>
    </source>
</evidence>
<dbReference type="OrthoDB" id="1789449at2"/>
<feature type="transmembrane region" description="Helical" evidence="5">
    <location>
        <begin position="222"/>
        <end position="243"/>
    </location>
</feature>
<keyword evidence="2 5" id="KW-0812">Transmembrane</keyword>
<dbReference type="EMBL" id="FNCP01000024">
    <property type="protein sequence ID" value="SDI00512.1"/>
    <property type="molecule type" value="Genomic_DNA"/>
</dbReference>
<evidence type="ECO:0000256" key="4">
    <source>
        <dbReference type="ARBA" id="ARBA00023136"/>
    </source>
</evidence>
<evidence type="ECO:0000256" key="5">
    <source>
        <dbReference type="SAM" id="Phobius"/>
    </source>
</evidence>
<evidence type="ECO:0000256" key="1">
    <source>
        <dbReference type="ARBA" id="ARBA00004141"/>
    </source>
</evidence>
<dbReference type="InterPro" id="IPR051533">
    <property type="entry name" value="WaaL-like"/>
</dbReference>
<dbReference type="STRING" id="1121419.SAMN05443529_12420"/>
<gene>
    <name evidence="7" type="ORF">SAMN05443529_12420</name>
</gene>
<protein>
    <submittedName>
        <fullName evidence="7">O-antigen ligase</fullName>
    </submittedName>
</protein>
<keyword evidence="4 5" id="KW-0472">Membrane</keyword>
<feature type="transmembrane region" description="Helical" evidence="5">
    <location>
        <begin position="306"/>
        <end position="326"/>
    </location>
</feature>
<comment type="subcellular location">
    <subcellularLocation>
        <location evidence="1">Membrane</location>
        <topology evidence="1">Multi-pass membrane protein</topology>
    </subcellularLocation>
</comment>
<keyword evidence="7" id="KW-0436">Ligase</keyword>
<proteinExistence type="predicted"/>
<dbReference type="PANTHER" id="PTHR37422">
    <property type="entry name" value="TEICHURONIC ACID BIOSYNTHESIS PROTEIN TUAE"/>
    <property type="match status" value="1"/>
</dbReference>
<sequence>MSGLLYALLNFFVFTIPWENISVIPKVGTISKLIGIILMAVYLVEVKKRQTLTRPNGVIVMMFLFVFWSGLSILWSINIGLTYDRLLTDIQLLCMVWMIFDLADSDMLQKNLMQAYVLGAYVSVISTLKNFAVGQNVVYNRYAASGFDPNDLGVMIALAIPLAIYLTAHGRPKIFKALNVLFIPIGSIAILMTASRTAAVVAAVALIYVLVGIKMKKTTRMVLLALLGVGGLFAIRFLPSNIFFRLATITSEMTTGTLNDRTILWMSGLSYFVEHPLLGVGAGAFRTAMFERLGYSAVAHNSYISILVETGIVGIILMSFIIGSLFYRICWGLDKHRMVFFLLIMILLGIFMLSWEYRKPTWFILALVLSTLHIRGEPLSRADSAK</sequence>
<evidence type="ECO:0000313" key="8">
    <source>
        <dbReference type="Proteomes" id="UP000198656"/>
    </source>
</evidence>
<name>A0A1G8H1F4_9FIRM</name>
<feature type="transmembrane region" description="Helical" evidence="5">
    <location>
        <begin position="56"/>
        <end position="77"/>
    </location>
</feature>
<feature type="transmembrane region" description="Helical" evidence="5">
    <location>
        <begin position="115"/>
        <end position="132"/>
    </location>
</feature>
<accession>A0A1G8H1F4</accession>
<feature type="transmembrane region" description="Helical" evidence="5">
    <location>
        <begin position="152"/>
        <end position="168"/>
    </location>
</feature>
<dbReference type="PANTHER" id="PTHR37422:SF13">
    <property type="entry name" value="LIPOPOLYSACCHARIDE BIOSYNTHESIS PROTEIN PA4999-RELATED"/>
    <property type="match status" value="1"/>
</dbReference>
<evidence type="ECO:0000256" key="3">
    <source>
        <dbReference type="ARBA" id="ARBA00022989"/>
    </source>
</evidence>
<reference evidence="8" key="1">
    <citation type="submission" date="2016-10" db="EMBL/GenBank/DDBJ databases">
        <authorList>
            <person name="Varghese N."/>
            <person name="Submissions S."/>
        </authorList>
    </citation>
    <scope>NUCLEOTIDE SEQUENCE [LARGE SCALE GENOMIC DNA]</scope>
    <source>
        <strain evidence="8">DSM 8344</strain>
    </source>
</reference>
<dbReference type="GO" id="GO:0016874">
    <property type="term" value="F:ligase activity"/>
    <property type="evidence" value="ECO:0007669"/>
    <property type="project" value="UniProtKB-KW"/>
</dbReference>
<feature type="transmembrane region" description="Helical" evidence="5">
    <location>
        <begin position="198"/>
        <end position="215"/>
    </location>
</feature>
<dbReference type="RefSeq" id="WP_092334958.1">
    <property type="nucleotide sequence ID" value="NZ_FNCP01000024.1"/>
</dbReference>
<organism evidence="7 8">
    <name type="scientific">Desulfosporosinus hippei DSM 8344</name>
    <dbReference type="NCBI Taxonomy" id="1121419"/>
    <lineage>
        <taxon>Bacteria</taxon>
        <taxon>Bacillati</taxon>
        <taxon>Bacillota</taxon>
        <taxon>Clostridia</taxon>
        <taxon>Eubacteriales</taxon>
        <taxon>Desulfitobacteriaceae</taxon>
        <taxon>Desulfosporosinus</taxon>
    </lineage>
</organism>
<evidence type="ECO:0000313" key="7">
    <source>
        <dbReference type="EMBL" id="SDI00512.1"/>
    </source>
</evidence>
<feature type="transmembrane region" description="Helical" evidence="5">
    <location>
        <begin position="338"/>
        <end position="355"/>
    </location>
</feature>
<keyword evidence="8" id="KW-1185">Reference proteome</keyword>
<dbReference type="AlphaFoldDB" id="A0A1G8H1F4"/>
<dbReference type="Proteomes" id="UP000198656">
    <property type="component" value="Unassembled WGS sequence"/>
</dbReference>
<dbReference type="Pfam" id="PF04932">
    <property type="entry name" value="Wzy_C"/>
    <property type="match status" value="1"/>
</dbReference>
<feature type="transmembrane region" description="Helical" evidence="5">
    <location>
        <begin position="23"/>
        <end position="44"/>
    </location>
</feature>
<dbReference type="GO" id="GO:0016020">
    <property type="term" value="C:membrane"/>
    <property type="evidence" value="ECO:0007669"/>
    <property type="project" value="UniProtKB-SubCell"/>
</dbReference>
<dbReference type="InterPro" id="IPR007016">
    <property type="entry name" value="O-antigen_ligase-rel_domated"/>
</dbReference>
<keyword evidence="3 5" id="KW-1133">Transmembrane helix</keyword>